<dbReference type="EMBL" id="PKMF04000354">
    <property type="protein sequence ID" value="KAK7836379.1"/>
    <property type="molecule type" value="Genomic_DNA"/>
</dbReference>
<keyword evidence="1" id="KW-0472">Membrane</keyword>
<dbReference type="Proteomes" id="UP000237347">
    <property type="component" value="Unassembled WGS sequence"/>
</dbReference>
<feature type="transmembrane region" description="Helical" evidence="1">
    <location>
        <begin position="20"/>
        <end position="41"/>
    </location>
</feature>
<dbReference type="AlphaFoldDB" id="A0AAW0KBC2"/>
<comment type="caution">
    <text evidence="2">The sequence shown here is derived from an EMBL/GenBank/DDBJ whole genome shotgun (WGS) entry which is preliminary data.</text>
</comment>
<organism evidence="2 3">
    <name type="scientific">Quercus suber</name>
    <name type="common">Cork oak</name>
    <dbReference type="NCBI Taxonomy" id="58331"/>
    <lineage>
        <taxon>Eukaryota</taxon>
        <taxon>Viridiplantae</taxon>
        <taxon>Streptophyta</taxon>
        <taxon>Embryophyta</taxon>
        <taxon>Tracheophyta</taxon>
        <taxon>Spermatophyta</taxon>
        <taxon>Magnoliopsida</taxon>
        <taxon>eudicotyledons</taxon>
        <taxon>Gunneridae</taxon>
        <taxon>Pentapetalae</taxon>
        <taxon>rosids</taxon>
        <taxon>fabids</taxon>
        <taxon>Fagales</taxon>
        <taxon>Fagaceae</taxon>
        <taxon>Quercus</taxon>
    </lineage>
</organism>
<proteinExistence type="predicted"/>
<evidence type="ECO:0000256" key="1">
    <source>
        <dbReference type="SAM" id="Phobius"/>
    </source>
</evidence>
<keyword evidence="3" id="KW-1185">Reference proteome</keyword>
<protein>
    <submittedName>
        <fullName evidence="2">Uncharacterized protein</fullName>
    </submittedName>
</protein>
<accession>A0AAW0KBC2</accession>
<keyword evidence="1" id="KW-0812">Transmembrane</keyword>
<name>A0AAW0KBC2_QUESU</name>
<keyword evidence="1" id="KW-1133">Transmembrane helix</keyword>
<gene>
    <name evidence="2" type="ORF">CFP56_022541</name>
</gene>
<evidence type="ECO:0000313" key="3">
    <source>
        <dbReference type="Proteomes" id="UP000237347"/>
    </source>
</evidence>
<evidence type="ECO:0000313" key="2">
    <source>
        <dbReference type="EMBL" id="KAK7836379.1"/>
    </source>
</evidence>
<reference evidence="2 3" key="1">
    <citation type="journal article" date="2018" name="Sci. Data">
        <title>The draft genome sequence of cork oak.</title>
        <authorList>
            <person name="Ramos A.M."/>
            <person name="Usie A."/>
            <person name="Barbosa P."/>
            <person name="Barros P.M."/>
            <person name="Capote T."/>
            <person name="Chaves I."/>
            <person name="Simoes F."/>
            <person name="Abreu I."/>
            <person name="Carrasquinho I."/>
            <person name="Faro C."/>
            <person name="Guimaraes J.B."/>
            <person name="Mendonca D."/>
            <person name="Nobrega F."/>
            <person name="Rodrigues L."/>
            <person name="Saibo N.J.M."/>
            <person name="Varela M.C."/>
            <person name="Egas C."/>
            <person name="Matos J."/>
            <person name="Miguel C.M."/>
            <person name="Oliveira M.M."/>
            <person name="Ricardo C.P."/>
            <person name="Goncalves S."/>
        </authorList>
    </citation>
    <scope>NUCLEOTIDE SEQUENCE [LARGE SCALE GENOMIC DNA]</scope>
    <source>
        <strain evidence="3">cv. HL8</strain>
    </source>
</reference>
<sequence>MAAYYISLLLRGGWSSSAMAVGFAICILVLSNTSTCGVAAARQMEEIPSSMPRSLLANKLALTPPMGISFMSSVDSRGSWTIWVSRIGNKIGIGYIPQLLSI</sequence>